<dbReference type="EMBL" id="JPIU01000037">
    <property type="protein sequence ID" value="KIO45672.1"/>
    <property type="molecule type" value="Genomic_DNA"/>
</dbReference>
<organism evidence="1 2">
    <name type="scientific">Sanguibacteroides justesenii</name>
    <dbReference type="NCBI Taxonomy" id="1547597"/>
    <lineage>
        <taxon>Bacteria</taxon>
        <taxon>Pseudomonadati</taxon>
        <taxon>Bacteroidota</taxon>
        <taxon>Bacteroidia</taxon>
        <taxon>Bacteroidales</taxon>
        <taxon>Porphyromonadaceae</taxon>
        <taxon>Sanguibacteroides</taxon>
    </lineage>
</organism>
<gene>
    <name evidence="1" type="ORF">BA92_04205</name>
</gene>
<protein>
    <submittedName>
        <fullName evidence="1">Uncharacterized protein</fullName>
    </submittedName>
</protein>
<dbReference type="InterPro" id="IPR046038">
    <property type="entry name" value="DUF5996"/>
</dbReference>
<accession>A0A0C3NHQ9</accession>
<name>A0A0C3NHQ9_9PORP</name>
<evidence type="ECO:0000313" key="1">
    <source>
        <dbReference type="EMBL" id="KIO45672.1"/>
    </source>
</evidence>
<dbReference type="Pfam" id="PF19459">
    <property type="entry name" value="DUF5996"/>
    <property type="match status" value="1"/>
</dbReference>
<reference evidence="1 2" key="1">
    <citation type="submission" date="2014-07" db="EMBL/GenBank/DDBJ databases">
        <title>Porphyromonadaceae bacterium OUH 308042 = ATCC BAA-2681 = DSM 28342 draft genome.</title>
        <authorList>
            <person name="Sydenham T.V."/>
            <person name="Hasman H."/>
            <person name="Justensen U.S."/>
        </authorList>
    </citation>
    <scope>NUCLEOTIDE SEQUENCE [LARGE SCALE GENOMIC DNA]</scope>
    <source>
        <strain evidence="1 2">OUH 308042</strain>
    </source>
</reference>
<dbReference type="RefSeq" id="WP_041504917.1">
    <property type="nucleotide sequence ID" value="NZ_JPIU01000037.1"/>
</dbReference>
<dbReference type="AlphaFoldDB" id="A0A0C3NHQ9"/>
<proteinExistence type="predicted"/>
<comment type="caution">
    <text evidence="1">The sequence shown here is derived from an EMBL/GenBank/DDBJ whole genome shotgun (WGS) entry which is preliminary data.</text>
</comment>
<keyword evidence="2" id="KW-1185">Reference proteome</keyword>
<sequence length="302" mass="34941">MDKKFLNYTEWQDTADLVHLLLQMVGKVKLERCHKRPEWAHVRLYMTLDGLSSGIIPCSTSPFEIFVNLRKHQIEIHNEEGKSRTLPLEDGTSIAVYYHQFMDALEQIGAATEINIKPQEFYDPIPFDQDRKHHHYDKAAVELWLQNLLFAYGAMRQFLSGFRGKVDGPAYYFGTMDLTCIVYSGESAPFGMNKSISDHAFDERYFECGFWPGDVNYGKPAFYGLPYPFIEDIQGHDDMLHPDKAFFLPAKKEFFLNLEDVFSYSDPANAVVQFCNSGLTIFNKLSPWKNYDWITTPLSYSK</sequence>
<dbReference type="Proteomes" id="UP000031980">
    <property type="component" value="Unassembled WGS sequence"/>
</dbReference>
<evidence type="ECO:0000313" key="2">
    <source>
        <dbReference type="Proteomes" id="UP000031980"/>
    </source>
</evidence>